<evidence type="ECO:0000256" key="18">
    <source>
        <dbReference type="RuleBase" id="RU363034"/>
    </source>
</evidence>
<name>A0A060XB30_ONCMY</name>
<dbReference type="GO" id="GO:0005242">
    <property type="term" value="F:inward rectifier potassium channel activity"/>
    <property type="evidence" value="ECO:0007669"/>
    <property type="project" value="InterPro"/>
</dbReference>
<proteinExistence type="predicted"/>
<feature type="transmembrane region" description="Helical" evidence="20">
    <location>
        <begin position="299"/>
        <end position="321"/>
    </location>
</feature>
<dbReference type="SUPFAM" id="SSF50494">
    <property type="entry name" value="Trypsin-like serine proteases"/>
    <property type="match status" value="1"/>
</dbReference>
<dbReference type="Pfam" id="PF01007">
    <property type="entry name" value="IRK"/>
    <property type="match status" value="1"/>
</dbReference>
<evidence type="ECO:0000256" key="4">
    <source>
        <dbReference type="ARBA" id="ARBA00022670"/>
    </source>
</evidence>
<feature type="region of interest" description="Disordered" evidence="19">
    <location>
        <begin position="199"/>
        <end position="262"/>
    </location>
</feature>
<dbReference type="InterPro" id="IPR014756">
    <property type="entry name" value="Ig_E-set"/>
</dbReference>
<evidence type="ECO:0000256" key="15">
    <source>
        <dbReference type="ARBA" id="ARBA00023303"/>
    </source>
</evidence>
<dbReference type="Pfam" id="PF00089">
    <property type="entry name" value="Trypsin"/>
    <property type="match status" value="1"/>
</dbReference>
<evidence type="ECO:0000256" key="12">
    <source>
        <dbReference type="ARBA" id="ARBA00023136"/>
    </source>
</evidence>
<dbReference type="InterPro" id="IPR043504">
    <property type="entry name" value="Peptidase_S1_PA_chymotrypsin"/>
</dbReference>
<evidence type="ECO:0000256" key="7">
    <source>
        <dbReference type="ARBA" id="ARBA00022825"/>
    </source>
</evidence>
<dbReference type="Pfam" id="PF17655">
    <property type="entry name" value="IRK_C"/>
    <property type="match status" value="1"/>
</dbReference>
<gene>
    <name evidence="23" type="ORF">GSONMT00024835001</name>
</gene>
<dbReference type="GO" id="GO:0007399">
    <property type="term" value="P:nervous system development"/>
    <property type="evidence" value="ECO:0007669"/>
    <property type="project" value="UniProtKB-ARBA"/>
</dbReference>
<evidence type="ECO:0000256" key="8">
    <source>
        <dbReference type="ARBA" id="ARBA00022882"/>
    </source>
</evidence>
<dbReference type="PROSITE" id="PS50240">
    <property type="entry name" value="TRYPSIN_DOM"/>
    <property type="match status" value="1"/>
</dbReference>
<comment type="subcellular location">
    <subcellularLocation>
        <location evidence="1">Membrane</location>
        <topology evidence="1">Multi-pass membrane protein</topology>
    </subcellularLocation>
</comment>
<evidence type="ECO:0000256" key="1">
    <source>
        <dbReference type="ARBA" id="ARBA00004141"/>
    </source>
</evidence>
<feature type="domain" description="Peptidase S1" evidence="21">
    <location>
        <begin position="739"/>
        <end position="984"/>
    </location>
</feature>
<dbReference type="InterPro" id="IPR018114">
    <property type="entry name" value="TRYPSIN_HIS"/>
</dbReference>
<dbReference type="CDD" id="cd00190">
    <property type="entry name" value="Tryp_SPc"/>
    <property type="match status" value="1"/>
</dbReference>
<dbReference type="InterPro" id="IPR036772">
    <property type="entry name" value="SRCR-like_dom_sf"/>
</dbReference>
<evidence type="ECO:0000256" key="10">
    <source>
        <dbReference type="ARBA" id="ARBA00022989"/>
    </source>
</evidence>
<dbReference type="FunFam" id="1.10.287.70:FF:000019">
    <property type="entry name" value="G protein-activated inward rectifier potassium channel 1"/>
    <property type="match status" value="1"/>
</dbReference>
<keyword evidence="10 20" id="KW-1133">Transmembrane helix</keyword>
<keyword evidence="4 18" id="KW-0645">Protease</keyword>
<dbReference type="InterPro" id="IPR009003">
    <property type="entry name" value="Peptidase_S1_PA"/>
</dbReference>
<feature type="transmembrane region" description="Helical" evidence="20">
    <location>
        <begin position="81"/>
        <end position="102"/>
    </location>
</feature>
<keyword evidence="3" id="KW-0633">Potassium transport</keyword>
<keyword evidence="9" id="KW-0630">Potassium</keyword>
<dbReference type="Gene3D" id="3.10.250.10">
    <property type="entry name" value="SRCR-like domain"/>
    <property type="match status" value="1"/>
</dbReference>
<evidence type="ECO:0008006" key="25">
    <source>
        <dbReference type="Google" id="ProtNLM"/>
    </source>
</evidence>
<feature type="region of interest" description="Disordered" evidence="19">
    <location>
        <begin position="550"/>
        <end position="600"/>
    </location>
</feature>
<evidence type="ECO:0000259" key="22">
    <source>
        <dbReference type="PROSITE" id="PS50287"/>
    </source>
</evidence>
<dbReference type="PANTHER" id="PTHR24252:SF27">
    <property type="entry name" value="TRANSMEMBRANE PROTEASE SERINE 3-LIKE"/>
    <property type="match status" value="1"/>
</dbReference>
<evidence type="ECO:0000256" key="11">
    <source>
        <dbReference type="ARBA" id="ARBA00023065"/>
    </source>
</evidence>
<keyword evidence="8" id="KW-0851">Voltage-gated channel</keyword>
<evidence type="ECO:0000259" key="21">
    <source>
        <dbReference type="PROSITE" id="PS50240"/>
    </source>
</evidence>
<evidence type="ECO:0000256" key="16">
    <source>
        <dbReference type="ARBA" id="ARBA00034430"/>
    </source>
</evidence>
<dbReference type="SUPFAM" id="SSF81296">
    <property type="entry name" value="E set domains"/>
    <property type="match status" value="1"/>
</dbReference>
<protein>
    <recommendedName>
        <fullName evidence="25">SRCR domain-containing protein</fullName>
    </recommendedName>
</protein>
<keyword evidence="6 18" id="KW-0378">Hydrolase</keyword>
<keyword evidence="14" id="KW-0325">Glycoprotein</keyword>
<dbReference type="InterPro" id="IPR013518">
    <property type="entry name" value="K_chnl_inward-rec_Kir_cyto"/>
</dbReference>
<comment type="caution">
    <text evidence="17">Lacks conserved residue(s) required for the propagation of feature annotation.</text>
</comment>
<evidence type="ECO:0000256" key="14">
    <source>
        <dbReference type="ARBA" id="ARBA00023180"/>
    </source>
</evidence>
<reference evidence="23" key="2">
    <citation type="submission" date="2014-03" db="EMBL/GenBank/DDBJ databases">
        <authorList>
            <person name="Genoscope - CEA"/>
        </authorList>
    </citation>
    <scope>NUCLEOTIDE SEQUENCE</scope>
</reference>
<dbReference type="Gene3D" id="1.10.287.70">
    <property type="match status" value="1"/>
</dbReference>
<dbReference type="PANTHER" id="PTHR24252">
    <property type="entry name" value="ACROSIN-RELATED"/>
    <property type="match status" value="1"/>
</dbReference>
<dbReference type="PRINTS" id="PR01320">
    <property type="entry name" value="KIRCHANNEL"/>
</dbReference>
<evidence type="ECO:0000256" key="9">
    <source>
        <dbReference type="ARBA" id="ARBA00022958"/>
    </source>
</evidence>
<dbReference type="InterPro" id="IPR033116">
    <property type="entry name" value="TRYPSIN_SER"/>
</dbReference>
<keyword evidence="15" id="KW-0407">Ion channel</keyword>
<dbReference type="STRING" id="8022.A0A060XB30"/>
<dbReference type="PROSITE" id="PS00135">
    <property type="entry name" value="TRYPSIN_SER"/>
    <property type="match status" value="1"/>
</dbReference>
<dbReference type="InterPro" id="IPR016449">
    <property type="entry name" value="K_chnl_inward-rec_Kir"/>
</dbReference>
<reference evidence="23" key="1">
    <citation type="journal article" date="2014" name="Nat. Commun.">
        <title>The rainbow trout genome provides novel insights into evolution after whole-genome duplication in vertebrates.</title>
        <authorList>
            <person name="Berthelot C."/>
            <person name="Brunet F."/>
            <person name="Chalopin D."/>
            <person name="Juanchich A."/>
            <person name="Bernard M."/>
            <person name="Noel B."/>
            <person name="Bento P."/>
            <person name="Da Silva C."/>
            <person name="Labadie K."/>
            <person name="Alberti A."/>
            <person name="Aury J.M."/>
            <person name="Louis A."/>
            <person name="Dehais P."/>
            <person name="Bardou P."/>
            <person name="Montfort J."/>
            <person name="Klopp C."/>
            <person name="Cabau C."/>
            <person name="Gaspin C."/>
            <person name="Thorgaard G.H."/>
            <person name="Boussaha M."/>
            <person name="Quillet E."/>
            <person name="Guyomard R."/>
            <person name="Galiana D."/>
            <person name="Bobe J."/>
            <person name="Volff J.N."/>
            <person name="Genet C."/>
            <person name="Wincker P."/>
            <person name="Jaillon O."/>
            <person name="Roest Crollius H."/>
            <person name="Guiguen Y."/>
        </authorList>
    </citation>
    <scope>NUCLEOTIDE SEQUENCE [LARGE SCALE GENOMIC DNA]</scope>
</reference>
<comment type="catalytic activity">
    <reaction evidence="16">
        <text>K(+)(in) = K(+)(out)</text>
        <dbReference type="Rhea" id="RHEA:29463"/>
        <dbReference type="ChEBI" id="CHEBI:29103"/>
    </reaction>
</comment>
<dbReference type="Gene3D" id="2.40.10.10">
    <property type="entry name" value="Trypsin-like serine proteases"/>
    <property type="match status" value="1"/>
</dbReference>
<evidence type="ECO:0000256" key="6">
    <source>
        <dbReference type="ARBA" id="ARBA00022801"/>
    </source>
</evidence>
<dbReference type="InterPro" id="IPR041647">
    <property type="entry name" value="IRK_C"/>
</dbReference>
<feature type="compositionally biased region" description="Basic and acidic residues" evidence="19">
    <location>
        <begin position="573"/>
        <end position="593"/>
    </location>
</feature>
<dbReference type="Gene3D" id="2.60.40.1400">
    <property type="entry name" value="G protein-activated inward rectifier potassium channel 1"/>
    <property type="match status" value="1"/>
</dbReference>
<keyword evidence="13" id="KW-1015">Disulfide bond</keyword>
<keyword evidence="12 20" id="KW-0472">Membrane</keyword>
<evidence type="ECO:0000256" key="20">
    <source>
        <dbReference type="SAM" id="Phobius"/>
    </source>
</evidence>
<keyword evidence="11" id="KW-0406">Ion transport</keyword>
<dbReference type="SMART" id="SM00020">
    <property type="entry name" value="Tryp_SPc"/>
    <property type="match status" value="1"/>
</dbReference>
<dbReference type="PROSITE" id="PS50287">
    <property type="entry name" value="SRCR_2"/>
    <property type="match status" value="1"/>
</dbReference>
<sequence length="988" mass="110935">MFGPEITVSVSLCGLQGQTWQCSVCCVPSGSRPRRLCSSTWRFMQGCTATSAATVTTPSPATPPSNATCGHTQVRTASVSIVIFIIPIIITTTVFIIIIITVTTRLSVTMFSTVISNSCALYGDYGNYGPPPYPRKNIRPRASLRHNPYNPYRPYLRRVDTRVSLANPNKISRTTSRGQYVTMPVHHPKLHPLPVSQRIIQSQHKARQTKSAERFSSYDTSSWIEKGSSKPNRGKKTQNKATSSSSKSTGDIRHKSSSSNVRQHHRYFTKDGMCRGSSYSSKNKMCDLIGTLVDLKYSWILFVFTLCYIVTWAAFAELYFLGAWLRGDMEHIQDPQWQPCFEKLNSFHSALSISMDSQIINGYGSRVASANCMDGLVLMMAQSIIESVLDTLMLGCILAKLARPKRRLPTLLFSQHCVVSERDERLCLMFNVKTLKETHMLVAEIRAKLIKSHHTKEGEFILLEQRELTLGMGPDGARLFTVEPQTVEHVIDEQSPLWGISADSLEWDTFEIVVMVDGAVQDAGTAFHVRTSYTEDEIFWGQRFKSHKPLEKRGIGSNHKTSDKNYKVQTATHSDREMAVRQRHERSPGHDTDSVPSNMPTRKVHYQYLSDQMLLCNSVTNNIGTGTRKLSSVFYRISPENSLLEIQLEKVPTWLPVCYERWNSSLGTLVCRQLGYLRLQKGVNLTDIGPNYTDGFIQITSEHNSSLENIWQLRGSCVTGKVIALKCFECGTRAKLPRIIGGVEATLGRWPWQVSLYYSNRHTCGGTIITSQWVVTAAHCVHNYRLPQVSSWVVYAGIVTRSSAKMSQYIGYPVEKILYNKNYNPRSHDNDIALMKLRTPLNFSGDRELDCFYTIRPICLPQYERDLPGGTQCWISGWGYTQPDDVLIPATLKEAPVPLISTKKCNSSCMYNGEITPRMLCAGFTEGKVDACQGDSGGPLVCQIDNVWRLVGVVSWGTGCAEPNHPGVYTKVAEFLGWIYDMIEANLH</sequence>
<evidence type="ECO:0000256" key="5">
    <source>
        <dbReference type="ARBA" id="ARBA00022692"/>
    </source>
</evidence>
<dbReference type="GO" id="GO:0004252">
    <property type="term" value="F:serine-type endopeptidase activity"/>
    <property type="evidence" value="ECO:0007669"/>
    <property type="project" value="InterPro"/>
</dbReference>
<dbReference type="PaxDb" id="8022-A0A060XB30"/>
<feature type="compositionally biased region" description="Basic and acidic residues" evidence="19">
    <location>
        <begin position="550"/>
        <end position="566"/>
    </location>
</feature>
<evidence type="ECO:0000256" key="2">
    <source>
        <dbReference type="ARBA" id="ARBA00022448"/>
    </source>
</evidence>
<dbReference type="FunFam" id="2.40.10.10:FF:000003">
    <property type="entry name" value="Transmembrane serine protease 3"/>
    <property type="match status" value="1"/>
</dbReference>
<keyword evidence="5 20" id="KW-0812">Transmembrane</keyword>
<dbReference type="InterPro" id="IPR040445">
    <property type="entry name" value="Kir_TM"/>
</dbReference>
<dbReference type="AlphaFoldDB" id="A0A060XB30"/>
<dbReference type="InterPro" id="IPR001190">
    <property type="entry name" value="SRCR"/>
</dbReference>
<accession>A0A060XB30</accession>
<feature type="compositionally biased region" description="Polar residues" evidence="19">
    <location>
        <begin position="239"/>
        <end position="249"/>
    </location>
</feature>
<dbReference type="InterPro" id="IPR001254">
    <property type="entry name" value="Trypsin_dom"/>
</dbReference>
<evidence type="ECO:0000256" key="17">
    <source>
        <dbReference type="PROSITE-ProRule" id="PRU00196"/>
    </source>
</evidence>
<evidence type="ECO:0000313" key="24">
    <source>
        <dbReference type="Proteomes" id="UP000193380"/>
    </source>
</evidence>
<evidence type="ECO:0000256" key="3">
    <source>
        <dbReference type="ARBA" id="ARBA00022538"/>
    </source>
</evidence>
<evidence type="ECO:0000313" key="23">
    <source>
        <dbReference type="EMBL" id="CDQ76437.1"/>
    </source>
</evidence>
<organism evidence="23 24">
    <name type="scientific">Oncorhynchus mykiss</name>
    <name type="common">Rainbow trout</name>
    <name type="synonym">Salmo gairdneri</name>
    <dbReference type="NCBI Taxonomy" id="8022"/>
    <lineage>
        <taxon>Eukaryota</taxon>
        <taxon>Metazoa</taxon>
        <taxon>Chordata</taxon>
        <taxon>Craniata</taxon>
        <taxon>Vertebrata</taxon>
        <taxon>Euteleostomi</taxon>
        <taxon>Actinopterygii</taxon>
        <taxon>Neopterygii</taxon>
        <taxon>Teleostei</taxon>
        <taxon>Protacanthopterygii</taxon>
        <taxon>Salmoniformes</taxon>
        <taxon>Salmonidae</taxon>
        <taxon>Salmoninae</taxon>
        <taxon>Oncorhynchus</taxon>
    </lineage>
</organism>
<keyword evidence="2" id="KW-0813">Transport</keyword>
<dbReference type="GO" id="GO:0006508">
    <property type="term" value="P:proteolysis"/>
    <property type="evidence" value="ECO:0007669"/>
    <property type="project" value="UniProtKB-KW"/>
</dbReference>
<dbReference type="PROSITE" id="PS00134">
    <property type="entry name" value="TRYPSIN_HIS"/>
    <property type="match status" value="1"/>
</dbReference>
<dbReference type="SUPFAM" id="SSF81324">
    <property type="entry name" value="Voltage-gated potassium channels"/>
    <property type="match status" value="1"/>
</dbReference>
<dbReference type="EMBL" id="FR905141">
    <property type="protein sequence ID" value="CDQ76437.1"/>
    <property type="molecule type" value="Genomic_DNA"/>
</dbReference>
<evidence type="ECO:0000256" key="19">
    <source>
        <dbReference type="SAM" id="MobiDB-lite"/>
    </source>
</evidence>
<dbReference type="Proteomes" id="UP000193380">
    <property type="component" value="Unassembled WGS sequence"/>
</dbReference>
<dbReference type="GO" id="GO:0034702">
    <property type="term" value="C:monoatomic ion channel complex"/>
    <property type="evidence" value="ECO:0007669"/>
    <property type="project" value="UniProtKB-KW"/>
</dbReference>
<evidence type="ECO:0000256" key="13">
    <source>
        <dbReference type="ARBA" id="ARBA00023157"/>
    </source>
</evidence>
<feature type="domain" description="SRCR" evidence="22">
    <location>
        <begin position="627"/>
        <end position="675"/>
    </location>
</feature>
<keyword evidence="7 18" id="KW-0720">Serine protease</keyword>
<dbReference type="SUPFAM" id="SSF56487">
    <property type="entry name" value="SRCR-like"/>
    <property type="match status" value="1"/>
</dbReference>
<dbReference type="Pfam" id="PF15494">
    <property type="entry name" value="SRCR_2"/>
    <property type="match status" value="1"/>
</dbReference>